<dbReference type="PANTHER" id="PTHR46383:SF1">
    <property type="entry name" value="ASPARTATE AMINOTRANSFERASE"/>
    <property type="match status" value="1"/>
</dbReference>
<dbReference type="InterPro" id="IPR050596">
    <property type="entry name" value="AspAT/PAT-like"/>
</dbReference>
<evidence type="ECO:0000256" key="2">
    <source>
        <dbReference type="ARBA" id="ARBA00007441"/>
    </source>
</evidence>
<dbReference type="GO" id="GO:0006520">
    <property type="term" value="P:amino acid metabolic process"/>
    <property type="evidence" value="ECO:0007669"/>
    <property type="project" value="InterPro"/>
</dbReference>
<comment type="cofactor">
    <cofactor evidence="1">
        <name>pyridoxal 5'-phosphate</name>
        <dbReference type="ChEBI" id="CHEBI:597326"/>
    </cofactor>
</comment>
<dbReference type="CDD" id="cd00609">
    <property type="entry name" value="AAT_like"/>
    <property type="match status" value="1"/>
</dbReference>
<organism evidence="9 10">
    <name type="scientific">Xaviernesmea rhizosphaerae</name>
    <dbReference type="NCBI Taxonomy" id="1672749"/>
    <lineage>
        <taxon>Bacteria</taxon>
        <taxon>Pseudomonadati</taxon>
        <taxon>Pseudomonadota</taxon>
        <taxon>Alphaproteobacteria</taxon>
        <taxon>Hyphomicrobiales</taxon>
        <taxon>Rhizobiaceae</taxon>
        <taxon>Rhizobium/Agrobacterium group</taxon>
        <taxon>Xaviernesmea</taxon>
    </lineage>
</organism>
<accession>A0A1Q9AC88</accession>
<evidence type="ECO:0000313" key="9">
    <source>
        <dbReference type="EMBL" id="OLP52500.1"/>
    </source>
</evidence>
<keyword evidence="4 9" id="KW-0032">Aminotransferase</keyword>
<dbReference type="InterPro" id="IPR015421">
    <property type="entry name" value="PyrdxlP-dep_Trfase_major"/>
</dbReference>
<gene>
    <name evidence="9" type="ORF">BJF92_02700</name>
</gene>
<comment type="catalytic activity">
    <reaction evidence="7">
        <text>L-aspartate + 2-oxoglutarate = oxaloacetate + L-glutamate</text>
        <dbReference type="Rhea" id="RHEA:21824"/>
        <dbReference type="ChEBI" id="CHEBI:16452"/>
        <dbReference type="ChEBI" id="CHEBI:16810"/>
        <dbReference type="ChEBI" id="CHEBI:29985"/>
        <dbReference type="ChEBI" id="CHEBI:29991"/>
        <dbReference type="EC" id="2.6.1.1"/>
    </reaction>
</comment>
<reference evidence="9 10" key="1">
    <citation type="submission" date="2016-09" db="EMBL/GenBank/DDBJ databases">
        <title>Rhizobium sp. nov., a novel species isolated from the rice rhizosphere.</title>
        <authorList>
            <person name="Zhao J."/>
            <person name="Zhang X."/>
        </authorList>
    </citation>
    <scope>NUCLEOTIDE SEQUENCE [LARGE SCALE GENOMIC DNA]</scope>
    <source>
        <strain evidence="9 10">MH17</strain>
    </source>
</reference>
<evidence type="ECO:0000313" key="10">
    <source>
        <dbReference type="Proteomes" id="UP000186143"/>
    </source>
</evidence>
<protein>
    <recommendedName>
        <fullName evidence="3">aspartate transaminase</fullName>
        <ecNumber evidence="3">2.6.1.1</ecNumber>
    </recommendedName>
</protein>
<evidence type="ECO:0000256" key="4">
    <source>
        <dbReference type="ARBA" id="ARBA00022576"/>
    </source>
</evidence>
<evidence type="ECO:0000256" key="6">
    <source>
        <dbReference type="ARBA" id="ARBA00022898"/>
    </source>
</evidence>
<evidence type="ECO:0000256" key="7">
    <source>
        <dbReference type="ARBA" id="ARBA00049185"/>
    </source>
</evidence>
<dbReference type="Pfam" id="PF00155">
    <property type="entry name" value="Aminotran_1_2"/>
    <property type="match status" value="1"/>
</dbReference>
<comment type="similarity">
    <text evidence="2">Belongs to the class-I pyridoxal-phosphate-dependent aminotransferase family.</text>
</comment>
<dbReference type="Gene3D" id="3.40.640.10">
    <property type="entry name" value="Type I PLP-dependent aspartate aminotransferase-like (Major domain)"/>
    <property type="match status" value="1"/>
</dbReference>
<dbReference type="InterPro" id="IPR004839">
    <property type="entry name" value="Aminotransferase_I/II_large"/>
</dbReference>
<dbReference type="PANTHER" id="PTHR46383">
    <property type="entry name" value="ASPARTATE AMINOTRANSFERASE"/>
    <property type="match status" value="1"/>
</dbReference>
<sequence length="392" mass="42039">MLKFNPLVADLPAPPIPQIGAWARAYDGAQGPLLDMSQAAPGFAPPAALLTALGQAAASPKAAGYGPIAGELALRSVYAAEICAIYGADIGAQNIQITAGCNQAFVACALALLAPGETMLMTNPYYFNHQSTLAMLGLQVDLVPSDAAYGFLPDLEALEQAIRPGVRALALVSPNNPTGAIYPPDLLLAIFHLCRRKRIWLILDETYRDFLPEGHGAPHLLLRQPGWQNHLIGLYSFSKSCCIPGHRLGAITAGVHALAQIEKVMDNLQICAPRAAQIALAAVLPDLKPWQEENRREIARRSVAMRQTLDGLEDWEIVSIGAYFAYVRHPYPDIASSFVAEKLGRIGGVLTVAGDVFGAVQEAYLRFAFANAPVSAIETLEDRLARFSLPGI</sequence>
<dbReference type="GO" id="GO:0030170">
    <property type="term" value="F:pyridoxal phosphate binding"/>
    <property type="evidence" value="ECO:0007669"/>
    <property type="project" value="InterPro"/>
</dbReference>
<keyword evidence="5 9" id="KW-0808">Transferase</keyword>
<name>A0A1Q9AC88_9HYPH</name>
<dbReference type="EC" id="2.6.1.1" evidence="3"/>
<evidence type="ECO:0000256" key="3">
    <source>
        <dbReference type="ARBA" id="ARBA00012753"/>
    </source>
</evidence>
<dbReference type="AlphaFoldDB" id="A0A1Q9AC88"/>
<dbReference type="NCBIfam" id="NF005732">
    <property type="entry name" value="PRK07550.1"/>
    <property type="match status" value="1"/>
</dbReference>
<dbReference type="Proteomes" id="UP000186143">
    <property type="component" value="Unassembled WGS sequence"/>
</dbReference>
<evidence type="ECO:0000256" key="5">
    <source>
        <dbReference type="ARBA" id="ARBA00022679"/>
    </source>
</evidence>
<dbReference type="STRING" id="1672749.BJF92_02700"/>
<dbReference type="GO" id="GO:0004069">
    <property type="term" value="F:L-aspartate:2-oxoglutarate aminotransferase activity"/>
    <property type="evidence" value="ECO:0007669"/>
    <property type="project" value="UniProtKB-EC"/>
</dbReference>
<dbReference type="InterPro" id="IPR015424">
    <property type="entry name" value="PyrdxlP-dep_Trfase"/>
</dbReference>
<dbReference type="EMBL" id="MKIO01000048">
    <property type="protein sequence ID" value="OLP52500.1"/>
    <property type="molecule type" value="Genomic_DNA"/>
</dbReference>
<keyword evidence="6" id="KW-0663">Pyridoxal phosphate</keyword>
<feature type="domain" description="Aminotransferase class I/classII large" evidence="8">
    <location>
        <begin position="35"/>
        <end position="383"/>
    </location>
</feature>
<dbReference type="SUPFAM" id="SSF53383">
    <property type="entry name" value="PLP-dependent transferases"/>
    <property type="match status" value="1"/>
</dbReference>
<evidence type="ECO:0000259" key="8">
    <source>
        <dbReference type="Pfam" id="PF00155"/>
    </source>
</evidence>
<proteinExistence type="inferred from homology"/>
<comment type="caution">
    <text evidence="9">The sequence shown here is derived from an EMBL/GenBank/DDBJ whole genome shotgun (WGS) entry which is preliminary data.</text>
</comment>
<evidence type="ECO:0000256" key="1">
    <source>
        <dbReference type="ARBA" id="ARBA00001933"/>
    </source>
</evidence>
<dbReference type="RefSeq" id="WP_075637323.1">
    <property type="nucleotide sequence ID" value="NZ_MKIO01000048.1"/>
</dbReference>
<dbReference type="OrthoDB" id="9766084at2"/>